<dbReference type="OMA" id="LHITDEC"/>
<dbReference type="InterPro" id="IPR036390">
    <property type="entry name" value="WH_DNA-bd_sf"/>
</dbReference>
<feature type="active site" description="Proton acceptor" evidence="4">
    <location>
        <position position="270"/>
    </location>
</feature>
<dbReference type="SUPFAM" id="SSF46785">
    <property type="entry name" value="Winged helix' DNA-binding domain"/>
    <property type="match status" value="1"/>
</dbReference>
<dbReference type="GO" id="GO:0008171">
    <property type="term" value="F:O-methyltransferase activity"/>
    <property type="evidence" value="ECO:0007669"/>
    <property type="project" value="InterPro"/>
</dbReference>
<dbReference type="SMR" id="A0A803LED9"/>
<dbReference type="Proteomes" id="UP000596660">
    <property type="component" value="Unplaced"/>
</dbReference>
<reference evidence="7" key="1">
    <citation type="journal article" date="2017" name="Nature">
        <title>The genome of Chenopodium quinoa.</title>
        <authorList>
            <person name="Jarvis D.E."/>
            <person name="Ho Y.S."/>
            <person name="Lightfoot D.J."/>
            <person name="Schmoeckel S.M."/>
            <person name="Li B."/>
            <person name="Borm T.J.A."/>
            <person name="Ohyanagi H."/>
            <person name="Mineta K."/>
            <person name="Michell C.T."/>
            <person name="Saber N."/>
            <person name="Kharbatia N.M."/>
            <person name="Rupper R.R."/>
            <person name="Sharp A.R."/>
            <person name="Dally N."/>
            <person name="Boughton B.A."/>
            <person name="Woo Y.H."/>
            <person name="Gao G."/>
            <person name="Schijlen E.G.W.M."/>
            <person name="Guo X."/>
            <person name="Momin A.A."/>
            <person name="Negrao S."/>
            <person name="Al-Babili S."/>
            <person name="Gehring C."/>
            <person name="Roessner U."/>
            <person name="Jung C."/>
            <person name="Murphy K."/>
            <person name="Arold S.T."/>
            <person name="Gojobori T."/>
            <person name="van der Linden C.G."/>
            <person name="van Loo E.N."/>
            <person name="Jellen E.N."/>
            <person name="Maughan P.J."/>
            <person name="Tester M."/>
        </authorList>
    </citation>
    <scope>NUCLEOTIDE SEQUENCE [LARGE SCALE GENOMIC DNA]</scope>
    <source>
        <strain evidence="7">cv. PI 614886</strain>
    </source>
</reference>
<sequence>MENTNNENYEKIDFLQAQEEVCKHLFAYADSLVLRSAIELRIADIIHSNGQPMSLSELASKLEAPSPNLSSLARIMRVLARKKIFTVNYEKLSLSPGDDEPGVALYGLTPTSKCLLHDQELSFAPIFLTFTHPVMVDGWFEIGRSIKEGGTPFELAHGAPLWEMTSKDANVNKLFIAGMTAASNTSLDAIISEYKDGFNGMEGTLVDVGGNVGKVVSSIVKAYPHIKGINFDLPPTIANAPQYPGVTHVGGDMFKEIPSADNVIIKSVLHDWGDEEALLILKKCQEAVAEKKGKVIIVDMVLHPDRHAMFDDASIALDLLMMVTFSAKERTEDEWKKLLNEAGFTHINFIPLHTSMSFSIIEVFN</sequence>
<dbReference type="Pfam" id="PF08100">
    <property type="entry name" value="Dimerisation"/>
    <property type="match status" value="1"/>
</dbReference>
<dbReference type="OrthoDB" id="1606438at2759"/>
<keyword evidence="1" id="KW-0489">Methyltransferase</keyword>
<dbReference type="PANTHER" id="PTHR11746">
    <property type="entry name" value="O-METHYLTRANSFERASE"/>
    <property type="match status" value="1"/>
</dbReference>
<gene>
    <name evidence="7" type="primary">LOC110698671</name>
</gene>
<dbReference type="KEGG" id="cqi:110698671"/>
<dbReference type="PROSITE" id="PS51683">
    <property type="entry name" value="SAM_OMT_II"/>
    <property type="match status" value="1"/>
</dbReference>
<proteinExistence type="predicted"/>
<dbReference type="GO" id="GO:0032259">
    <property type="term" value="P:methylation"/>
    <property type="evidence" value="ECO:0007669"/>
    <property type="project" value="UniProtKB-KW"/>
</dbReference>
<dbReference type="InterPro" id="IPR012967">
    <property type="entry name" value="COMT_dimerisation"/>
</dbReference>
<dbReference type="InterPro" id="IPR016461">
    <property type="entry name" value="COMT-like"/>
</dbReference>
<dbReference type="EnsemblPlants" id="AUR62011545-RA">
    <property type="protein sequence ID" value="AUR62011545-RA:cds"/>
    <property type="gene ID" value="AUR62011545"/>
</dbReference>
<dbReference type="GeneID" id="110698671"/>
<dbReference type="Pfam" id="PF00891">
    <property type="entry name" value="Methyltransf_2"/>
    <property type="match status" value="1"/>
</dbReference>
<evidence type="ECO:0000256" key="4">
    <source>
        <dbReference type="PIRSR" id="PIRSR005739-1"/>
    </source>
</evidence>
<dbReference type="Gene3D" id="1.10.10.10">
    <property type="entry name" value="Winged helix-like DNA-binding domain superfamily/Winged helix DNA-binding domain"/>
    <property type="match status" value="1"/>
</dbReference>
<dbReference type="SUPFAM" id="SSF53335">
    <property type="entry name" value="S-adenosyl-L-methionine-dependent methyltransferases"/>
    <property type="match status" value="1"/>
</dbReference>
<dbReference type="InterPro" id="IPR029063">
    <property type="entry name" value="SAM-dependent_MTases_sf"/>
</dbReference>
<feature type="domain" description="O-methyltransferase dimerisation" evidence="6">
    <location>
        <begin position="23"/>
        <end position="117"/>
    </location>
</feature>
<organism evidence="7 8">
    <name type="scientific">Chenopodium quinoa</name>
    <name type="common">Quinoa</name>
    <dbReference type="NCBI Taxonomy" id="63459"/>
    <lineage>
        <taxon>Eukaryota</taxon>
        <taxon>Viridiplantae</taxon>
        <taxon>Streptophyta</taxon>
        <taxon>Embryophyta</taxon>
        <taxon>Tracheophyta</taxon>
        <taxon>Spermatophyta</taxon>
        <taxon>Magnoliopsida</taxon>
        <taxon>eudicotyledons</taxon>
        <taxon>Gunneridae</taxon>
        <taxon>Pentapetalae</taxon>
        <taxon>Caryophyllales</taxon>
        <taxon>Chenopodiaceae</taxon>
        <taxon>Chenopodioideae</taxon>
        <taxon>Atripliceae</taxon>
        <taxon>Chenopodium</taxon>
    </lineage>
</organism>
<protein>
    <submittedName>
        <fullName evidence="7">Uncharacterized protein</fullName>
    </submittedName>
</protein>
<dbReference type="RefSeq" id="XP_021731860.1">
    <property type="nucleotide sequence ID" value="XM_021876168.1"/>
</dbReference>
<evidence type="ECO:0000256" key="2">
    <source>
        <dbReference type="ARBA" id="ARBA00022679"/>
    </source>
</evidence>
<evidence type="ECO:0000313" key="7">
    <source>
        <dbReference type="EnsemblPlants" id="AUR62011545-RA:cds"/>
    </source>
</evidence>
<dbReference type="InterPro" id="IPR001077">
    <property type="entry name" value="COMT_C"/>
</dbReference>
<keyword evidence="3" id="KW-0949">S-adenosyl-L-methionine</keyword>
<dbReference type="InterPro" id="IPR036388">
    <property type="entry name" value="WH-like_DNA-bd_sf"/>
</dbReference>
<name>A0A803LED9_CHEQI</name>
<evidence type="ECO:0000259" key="6">
    <source>
        <dbReference type="Pfam" id="PF08100"/>
    </source>
</evidence>
<evidence type="ECO:0000256" key="1">
    <source>
        <dbReference type="ARBA" id="ARBA00022603"/>
    </source>
</evidence>
<dbReference type="Gramene" id="AUR62011545-RA">
    <property type="protein sequence ID" value="AUR62011545-RA:cds"/>
    <property type="gene ID" value="AUR62011545"/>
</dbReference>
<reference evidence="7" key="2">
    <citation type="submission" date="2021-03" db="UniProtKB">
        <authorList>
            <consortium name="EnsemblPlants"/>
        </authorList>
    </citation>
    <scope>IDENTIFICATION</scope>
</reference>
<evidence type="ECO:0000313" key="8">
    <source>
        <dbReference type="Proteomes" id="UP000596660"/>
    </source>
</evidence>
<keyword evidence="2" id="KW-0808">Transferase</keyword>
<evidence type="ECO:0000259" key="5">
    <source>
        <dbReference type="Pfam" id="PF00891"/>
    </source>
</evidence>
<feature type="domain" description="O-methyltransferase C-terminal" evidence="5">
    <location>
        <begin position="139"/>
        <end position="344"/>
    </location>
</feature>
<dbReference type="GO" id="GO:0046983">
    <property type="term" value="F:protein dimerization activity"/>
    <property type="evidence" value="ECO:0007669"/>
    <property type="project" value="InterPro"/>
</dbReference>
<keyword evidence="8" id="KW-1185">Reference proteome</keyword>
<dbReference type="AlphaFoldDB" id="A0A803LED9"/>
<accession>A0A803LED9</accession>
<dbReference type="PIRSF" id="PIRSF005739">
    <property type="entry name" value="O-mtase"/>
    <property type="match status" value="1"/>
</dbReference>
<dbReference type="Gene3D" id="3.40.50.150">
    <property type="entry name" value="Vaccinia Virus protein VP39"/>
    <property type="match status" value="1"/>
</dbReference>
<evidence type="ECO:0000256" key="3">
    <source>
        <dbReference type="ARBA" id="ARBA00022691"/>
    </source>
</evidence>